<organism evidence="1 2">
    <name type="scientific">Photorhabdus aegyptia</name>
    <dbReference type="NCBI Taxonomy" id="2805098"/>
    <lineage>
        <taxon>Bacteria</taxon>
        <taxon>Pseudomonadati</taxon>
        <taxon>Pseudomonadota</taxon>
        <taxon>Gammaproteobacteria</taxon>
        <taxon>Enterobacterales</taxon>
        <taxon>Morganellaceae</taxon>
        <taxon>Photorhabdus</taxon>
    </lineage>
</organism>
<evidence type="ECO:0000313" key="2">
    <source>
        <dbReference type="Proteomes" id="UP000023464"/>
    </source>
</evidence>
<dbReference type="PATRIC" id="fig|1393736.3.peg.2272"/>
<dbReference type="EMBL" id="JFGV01000029">
    <property type="protein sequence ID" value="EYU15245.1"/>
    <property type="molecule type" value="Genomic_DNA"/>
</dbReference>
<sequence length="509" mass="56203">MPDFSIQRANTRIDIHQTELHQPTATDKTSHCCEPLLNNTIDNPLTAPTSVITRWNEKSVVTNKQIETNISRLASESTAAHKTVDSLLSNLVKLFVLAEGNELTAVTKMLNAYTGDKPGFSIVGQLGAGGFTRIISEARQNGVRPDRADTEPLTLREKATAYYDLTNSAYFRDTLEKIYSSPELKSEFKDIIDIGYLESKNFAPARGSTKEKPLPDQLNLYTFKNENKLNASENPELYQVTKQKDGKEVISNPALAGNSLTEVQRDFRTAAPDKDSVWATAASLEADNRLTNRELAFASLNPRNRLDRTDYQFGRSEPIKAHQELAKENIIVQRGNGFSVWNVKENTGFSQDAALHNLPTVAAPSGTTDRFITAARLLGAGLKNDLALGTPTNGESTEQSIQRGDREMKELTRWLATGYLVDDNHHSMIEVNLGAANHGLAPQWGLNLYTEPFSSPIYAKGFSVSSQEILAELEGRDDVHTDYSTFRKDLYGGNRATVNADGSIKTSSK</sequence>
<evidence type="ECO:0008006" key="3">
    <source>
        <dbReference type="Google" id="ProtNLM"/>
    </source>
</evidence>
<reference evidence="1 2" key="1">
    <citation type="submission" date="2014-03" db="EMBL/GenBank/DDBJ databases">
        <title>Draft Genome of Photorhabdus luminescens BA1, an Egyptian Isolate.</title>
        <authorList>
            <person name="Ghazal S."/>
            <person name="Hurst S.G.IV."/>
            <person name="Morris K."/>
            <person name="Thomas K."/>
            <person name="Tisa L.S."/>
        </authorList>
    </citation>
    <scope>NUCLEOTIDE SEQUENCE [LARGE SCALE GENOMIC DNA]</scope>
    <source>
        <strain evidence="1 2">BA1</strain>
    </source>
</reference>
<dbReference type="RefSeq" id="WP_051560740.1">
    <property type="nucleotide sequence ID" value="NZ_CAWLTM010000086.1"/>
</dbReference>
<dbReference type="AlphaFoldDB" id="A0A022PL40"/>
<protein>
    <recommendedName>
        <fullName evidence="3">Type III effector</fullName>
    </recommendedName>
</protein>
<accession>A0A022PL40</accession>
<proteinExistence type="predicted"/>
<comment type="caution">
    <text evidence="1">The sequence shown here is derived from an EMBL/GenBank/DDBJ whole genome shotgun (WGS) entry which is preliminary data.</text>
</comment>
<dbReference type="Proteomes" id="UP000023464">
    <property type="component" value="Unassembled WGS sequence"/>
</dbReference>
<evidence type="ECO:0000313" key="1">
    <source>
        <dbReference type="EMBL" id="EYU15245.1"/>
    </source>
</evidence>
<gene>
    <name evidence="1" type="ORF">BA1DRAFT_02231</name>
</gene>
<name>A0A022PL40_9GAMM</name>
<keyword evidence="2" id="KW-1185">Reference proteome</keyword>